<dbReference type="Proteomes" id="UP000324143">
    <property type="component" value="Unassembled WGS sequence"/>
</dbReference>
<gene>
    <name evidence="7" type="ORF">FXF47_00940</name>
</gene>
<dbReference type="InterPro" id="IPR008333">
    <property type="entry name" value="Cbr1-like_FAD-bd_dom"/>
</dbReference>
<sequence>MSHIMIAILVSGGLFSFLAVIMVIADNTIADYGEVKITVNNDEELKVEGGKPLLKTLMEEDIFIPSACGGRGSCGLCKVKVNTDIGGYLPTETPWIEEEEQKENIRLSCQIKVKQDVEIEIPEEYLNVKEFETKVAGIRDLTHDIKEITLKLIEPETIEFKAGQFIQLRVPEYKLTDEPVYRAYSMASSPSRKNEIELEIRYVPEGICTTYAHNYLKEGDKVIINGPYGEFYLRDNDRDIIFIAGGSGMAPIKSIITFMAEENIQRKAKYFFGARSQKDLFLVDRMKEFEEKLSNFEFVPALSDPEENSNWEGETGLITEIVDKYLESGENKEAYLCGSPGMIKACVEVLTDNGIPDELIYFDEFG</sequence>
<dbReference type="Pfam" id="PF00970">
    <property type="entry name" value="FAD_binding_6"/>
    <property type="match status" value="1"/>
</dbReference>
<evidence type="ECO:0000256" key="3">
    <source>
        <dbReference type="ARBA" id="ARBA00022827"/>
    </source>
</evidence>
<evidence type="ECO:0000256" key="2">
    <source>
        <dbReference type="ARBA" id="ARBA00022630"/>
    </source>
</evidence>
<dbReference type="SUPFAM" id="SSF52343">
    <property type="entry name" value="Ferredoxin reductase-like, C-terminal NADP-linked domain"/>
    <property type="match status" value="1"/>
</dbReference>
<dbReference type="CDD" id="cd00207">
    <property type="entry name" value="fer2"/>
    <property type="match status" value="1"/>
</dbReference>
<keyword evidence="2" id="KW-0285">Flavoprotein</keyword>
<protein>
    <submittedName>
        <fullName evidence="7">2Fe-2S iron-sulfur cluster binding domain-containing protein</fullName>
    </submittedName>
</protein>
<dbReference type="AlphaFoldDB" id="A0A5D0MEH2"/>
<dbReference type="GO" id="GO:0016491">
    <property type="term" value="F:oxidoreductase activity"/>
    <property type="evidence" value="ECO:0007669"/>
    <property type="project" value="InterPro"/>
</dbReference>
<dbReference type="PANTHER" id="PTHR43644:SF1">
    <property type="entry name" value="NAD(P)H-FLAVIN REDUCTASE"/>
    <property type="match status" value="1"/>
</dbReference>
<dbReference type="PRINTS" id="PR00410">
    <property type="entry name" value="PHEHYDRXLASE"/>
</dbReference>
<accession>A0A5D0MEH2</accession>
<evidence type="ECO:0000256" key="4">
    <source>
        <dbReference type="ARBA" id="ARBA00023004"/>
    </source>
</evidence>
<feature type="domain" description="2Fe-2S ferredoxin-type" evidence="5">
    <location>
        <begin position="33"/>
        <end position="125"/>
    </location>
</feature>
<name>A0A5D0MEH2_9BACT</name>
<dbReference type="InterPro" id="IPR001041">
    <property type="entry name" value="2Fe-2S_ferredoxin-type"/>
</dbReference>
<dbReference type="Pfam" id="PF00111">
    <property type="entry name" value="Fer2"/>
    <property type="match status" value="1"/>
</dbReference>
<dbReference type="Gene3D" id="3.40.50.80">
    <property type="entry name" value="Nucleotide-binding domain of ferredoxin-NADP reductase (FNR) module"/>
    <property type="match status" value="1"/>
</dbReference>
<dbReference type="Pfam" id="PF00175">
    <property type="entry name" value="NAD_binding_1"/>
    <property type="match status" value="1"/>
</dbReference>
<feature type="domain" description="FAD-binding FR-type" evidence="6">
    <location>
        <begin position="128"/>
        <end position="234"/>
    </location>
</feature>
<dbReference type="GO" id="GO:0051536">
    <property type="term" value="F:iron-sulfur cluster binding"/>
    <property type="evidence" value="ECO:0007669"/>
    <property type="project" value="InterPro"/>
</dbReference>
<dbReference type="PROSITE" id="PS51384">
    <property type="entry name" value="FAD_FR"/>
    <property type="match status" value="1"/>
</dbReference>
<comment type="caution">
    <text evidence="7">The sequence shown here is derived from an EMBL/GenBank/DDBJ whole genome shotgun (WGS) entry which is preliminary data.</text>
</comment>
<dbReference type="EMBL" id="VSIX01000008">
    <property type="protein sequence ID" value="TYB32067.1"/>
    <property type="molecule type" value="Genomic_DNA"/>
</dbReference>
<dbReference type="InterPro" id="IPR001433">
    <property type="entry name" value="OxRdtase_FAD/NAD-bd"/>
</dbReference>
<dbReference type="PROSITE" id="PS51085">
    <property type="entry name" value="2FE2S_FER_2"/>
    <property type="match status" value="1"/>
</dbReference>
<keyword evidence="4" id="KW-0408">Iron</keyword>
<organism evidence="7 8">
    <name type="scientific">Candidatus Mcinerneyibacterium aminivorans</name>
    <dbReference type="NCBI Taxonomy" id="2703815"/>
    <lineage>
        <taxon>Bacteria</taxon>
        <taxon>Candidatus Macinerneyibacteriota</taxon>
        <taxon>Candidatus Mcinerneyibacteria</taxon>
        <taxon>Candidatus Mcinerneyibacteriales</taxon>
        <taxon>Candidatus Mcinerneyibacteriaceae</taxon>
        <taxon>Candidatus Mcinerneyibacterium</taxon>
    </lineage>
</organism>
<dbReference type="InterPro" id="IPR001709">
    <property type="entry name" value="Flavoprot_Pyr_Nucl_cyt_Rdtase"/>
</dbReference>
<dbReference type="InterPro" id="IPR012675">
    <property type="entry name" value="Beta-grasp_dom_sf"/>
</dbReference>
<evidence type="ECO:0000259" key="5">
    <source>
        <dbReference type="PROSITE" id="PS51085"/>
    </source>
</evidence>
<evidence type="ECO:0000313" key="8">
    <source>
        <dbReference type="Proteomes" id="UP000324143"/>
    </source>
</evidence>
<dbReference type="PRINTS" id="PR00371">
    <property type="entry name" value="FPNCR"/>
</dbReference>
<dbReference type="Gene3D" id="3.10.20.30">
    <property type="match status" value="1"/>
</dbReference>
<dbReference type="InterPro" id="IPR017938">
    <property type="entry name" value="Riboflavin_synthase-like_b-brl"/>
</dbReference>
<dbReference type="SUPFAM" id="SSF63380">
    <property type="entry name" value="Riboflavin synthase domain-like"/>
    <property type="match status" value="1"/>
</dbReference>
<keyword evidence="1" id="KW-0813">Transport</keyword>
<dbReference type="PANTHER" id="PTHR43644">
    <property type="entry name" value="NA(+)-TRANSLOCATING NADH-QUINONE REDUCTASE SUBUNIT"/>
    <property type="match status" value="1"/>
</dbReference>
<keyword evidence="8" id="KW-1185">Reference proteome</keyword>
<dbReference type="InterPro" id="IPR017927">
    <property type="entry name" value="FAD-bd_FR_type"/>
</dbReference>
<dbReference type="Gene3D" id="2.40.30.10">
    <property type="entry name" value="Translation factors"/>
    <property type="match status" value="2"/>
</dbReference>
<dbReference type="InterPro" id="IPR039261">
    <property type="entry name" value="FNR_nucleotide-bd"/>
</dbReference>
<dbReference type="SUPFAM" id="SSF54292">
    <property type="entry name" value="2Fe-2S ferredoxin-like"/>
    <property type="match status" value="1"/>
</dbReference>
<dbReference type="InterPro" id="IPR036010">
    <property type="entry name" value="2Fe-2S_ferredoxin-like_sf"/>
</dbReference>
<evidence type="ECO:0000259" key="6">
    <source>
        <dbReference type="PROSITE" id="PS51384"/>
    </source>
</evidence>
<keyword evidence="3" id="KW-0274">FAD</keyword>
<evidence type="ECO:0000313" key="7">
    <source>
        <dbReference type="EMBL" id="TYB32067.1"/>
    </source>
</evidence>
<proteinExistence type="predicted"/>
<reference evidence="7" key="1">
    <citation type="submission" date="2019-08" db="EMBL/GenBank/DDBJ databases">
        <title>Genomic characterization of a novel candidate phylum (ARYD3) from a high temperature, high salinity tertiary oil reservoir in north central Oklahoma, USA.</title>
        <authorList>
            <person name="Youssef N.H."/>
            <person name="Yadav A."/>
            <person name="Elshahed M.S."/>
        </authorList>
    </citation>
    <scope>NUCLEOTIDE SEQUENCE [LARGE SCALE GENOMIC DNA]</scope>
    <source>
        <strain evidence="7">ARYD3</strain>
    </source>
</reference>
<evidence type="ECO:0000256" key="1">
    <source>
        <dbReference type="ARBA" id="ARBA00022448"/>
    </source>
</evidence>